<dbReference type="EMBL" id="LJOY01000050">
    <property type="protein sequence ID" value="OBQ24288.1"/>
    <property type="molecule type" value="Genomic_DNA"/>
</dbReference>
<evidence type="ECO:0000313" key="1">
    <source>
        <dbReference type="EMBL" id="OBQ24288.1"/>
    </source>
</evidence>
<reference evidence="1 2" key="1">
    <citation type="submission" date="2015-09" db="EMBL/GenBank/DDBJ databases">
        <title>Whole genome shotgun sequence assembly of Aphanizomenon flos-aquae UKL13.</title>
        <authorList>
            <person name="Driscoll C."/>
        </authorList>
    </citation>
    <scope>NUCLEOTIDE SEQUENCE [LARGE SCALE GENOMIC DNA]</scope>
    <source>
        <strain evidence="1">MDT13</strain>
    </source>
</reference>
<dbReference type="STRING" id="1803587.GCA_001593825_02759"/>
<dbReference type="AlphaFoldDB" id="A0A1B7VTS1"/>
<accession>A0A1B7VTS1</accession>
<organism evidence="1 2">
    <name type="scientific">Aphanizomenon flos-aquae LD13</name>
    <dbReference type="NCBI Taxonomy" id="1710894"/>
    <lineage>
        <taxon>Bacteria</taxon>
        <taxon>Bacillati</taxon>
        <taxon>Cyanobacteriota</taxon>
        <taxon>Cyanophyceae</taxon>
        <taxon>Nostocales</taxon>
        <taxon>Aphanizomenonaceae</taxon>
        <taxon>Aphanizomenon</taxon>
    </lineage>
</organism>
<sequence>MSNIYNTQELIQILATERQACLKGERLKLDITVSGNPIIDQFIRTDGLQKFTAYQDFKTSIHEYQRENQVSGIIWQDITIKNKNLHYPEIDPELIALEIDFQILKLAKNSILEFWYLVTEEMDLYLSFSNGKQHQKIAKIDVERITQRTEWSTLLKWENPNFLELILQLGWGQPQEATYKRGRPLAGSEFIHAVNPGCYPIG</sequence>
<evidence type="ECO:0000313" key="2">
    <source>
        <dbReference type="Proteomes" id="UP000092382"/>
    </source>
</evidence>
<dbReference type="Proteomes" id="UP000092382">
    <property type="component" value="Unassembled WGS sequence"/>
</dbReference>
<name>A0A1B7VTS1_APHFL</name>
<proteinExistence type="predicted"/>
<gene>
    <name evidence="1" type="ORF">AN481_14225</name>
</gene>
<dbReference type="PATRIC" id="fig|1710894.3.peg.1102"/>
<comment type="caution">
    <text evidence="1">The sequence shown here is derived from an EMBL/GenBank/DDBJ whole genome shotgun (WGS) entry which is preliminary data.</text>
</comment>
<protein>
    <submittedName>
        <fullName evidence="1">Uncharacterized protein</fullName>
    </submittedName>
</protein>